<organism evidence="11">
    <name type="scientific">bioreactor metagenome</name>
    <dbReference type="NCBI Taxonomy" id="1076179"/>
    <lineage>
        <taxon>unclassified sequences</taxon>
        <taxon>metagenomes</taxon>
        <taxon>ecological metagenomes</taxon>
    </lineage>
</organism>
<evidence type="ECO:0000256" key="3">
    <source>
        <dbReference type="ARBA" id="ARBA00006143"/>
    </source>
</evidence>
<feature type="transmembrane region" description="Helical" evidence="9">
    <location>
        <begin position="135"/>
        <end position="160"/>
    </location>
</feature>
<keyword evidence="5" id="KW-0934">Plastid</keyword>
<accession>A0A644YIM7</accession>
<dbReference type="GO" id="GO:0017004">
    <property type="term" value="P:cytochrome complex assembly"/>
    <property type="evidence" value="ECO:0007669"/>
    <property type="project" value="InterPro"/>
</dbReference>
<dbReference type="AlphaFoldDB" id="A0A644YIM7"/>
<keyword evidence="8 9" id="KW-0472">Membrane</keyword>
<keyword evidence="7 9" id="KW-1133">Transmembrane helix</keyword>
<keyword evidence="6 9" id="KW-0812">Transmembrane</keyword>
<name>A0A644YIM7_9ZZZZ</name>
<dbReference type="Pfam" id="PF02683">
    <property type="entry name" value="DsbD_TM"/>
    <property type="match status" value="1"/>
</dbReference>
<evidence type="ECO:0000313" key="11">
    <source>
        <dbReference type="EMBL" id="MPM27741.1"/>
    </source>
</evidence>
<dbReference type="EC" id="1.8.1.8" evidence="11"/>
<feature type="transmembrane region" description="Helical" evidence="9">
    <location>
        <begin position="166"/>
        <end position="194"/>
    </location>
</feature>
<sequence>MIDTMLQSISTLMQDNIWVAPLAALVAGVLTSLTPCSLSSIPLVISYVGAAEGKNTRRSFWLSLTFALGMALTFTILGTAAALLGRLMSGAGSWWYLVLGTMMLLMALQTWEVFNFIPSSSLLGSNKRRGYVGAMAAGILGGFFSSPCATPVLIALLTLVAGKGSLVWGVFLLLLYSIGHSILVVVAGTSIGFVKTLSKNPKYSTFSCIAKYGMGLVLLLMGFYLFYLGF</sequence>
<evidence type="ECO:0000259" key="10">
    <source>
        <dbReference type="Pfam" id="PF02683"/>
    </source>
</evidence>
<comment type="caution">
    <text evidence="11">The sequence shown here is derived from an EMBL/GenBank/DDBJ whole genome shotgun (WGS) entry which is preliminary data.</text>
</comment>
<reference evidence="11" key="1">
    <citation type="submission" date="2019-08" db="EMBL/GenBank/DDBJ databases">
        <authorList>
            <person name="Kucharzyk K."/>
            <person name="Murdoch R.W."/>
            <person name="Higgins S."/>
            <person name="Loffler F."/>
        </authorList>
    </citation>
    <scope>NUCLEOTIDE SEQUENCE</scope>
</reference>
<evidence type="ECO:0000256" key="9">
    <source>
        <dbReference type="SAM" id="Phobius"/>
    </source>
</evidence>
<evidence type="ECO:0000256" key="2">
    <source>
        <dbReference type="ARBA" id="ARBA00004229"/>
    </source>
</evidence>
<keyword evidence="4" id="KW-0150">Chloroplast</keyword>
<evidence type="ECO:0000256" key="4">
    <source>
        <dbReference type="ARBA" id="ARBA00022528"/>
    </source>
</evidence>
<dbReference type="PANTHER" id="PTHR31272">
    <property type="entry name" value="CYTOCHROME C-TYPE BIOGENESIS PROTEIN HI_1454-RELATED"/>
    <property type="match status" value="1"/>
</dbReference>
<dbReference type="InterPro" id="IPR051790">
    <property type="entry name" value="Cytochrome_c-biogenesis_DsbD"/>
</dbReference>
<gene>
    <name evidence="11" type="primary">dsbD_27</name>
    <name evidence="11" type="ORF">SDC9_74254</name>
</gene>
<evidence type="ECO:0000256" key="1">
    <source>
        <dbReference type="ARBA" id="ARBA00004141"/>
    </source>
</evidence>
<comment type="subcellular location">
    <subcellularLocation>
        <location evidence="1">Membrane</location>
        <topology evidence="1">Multi-pass membrane protein</topology>
    </subcellularLocation>
    <subcellularLocation>
        <location evidence="2">Plastid</location>
        <location evidence="2">Chloroplast</location>
    </subcellularLocation>
</comment>
<feature type="domain" description="Cytochrome C biogenesis protein transmembrane" evidence="10">
    <location>
        <begin position="18"/>
        <end position="225"/>
    </location>
</feature>
<evidence type="ECO:0000256" key="8">
    <source>
        <dbReference type="ARBA" id="ARBA00023136"/>
    </source>
</evidence>
<dbReference type="EMBL" id="VSSQ01005075">
    <property type="protein sequence ID" value="MPM27741.1"/>
    <property type="molecule type" value="Genomic_DNA"/>
</dbReference>
<feature type="transmembrane region" description="Helical" evidence="9">
    <location>
        <begin position="94"/>
        <end position="114"/>
    </location>
</feature>
<dbReference type="GO" id="GO:0047134">
    <property type="term" value="F:protein-disulfide reductase [NAD(P)H] activity"/>
    <property type="evidence" value="ECO:0007669"/>
    <property type="project" value="UniProtKB-EC"/>
</dbReference>
<comment type="similarity">
    <text evidence="3">Belongs to the DsbD family.</text>
</comment>
<evidence type="ECO:0000256" key="7">
    <source>
        <dbReference type="ARBA" id="ARBA00022989"/>
    </source>
</evidence>
<feature type="transmembrane region" description="Helical" evidence="9">
    <location>
        <begin position="20"/>
        <end position="48"/>
    </location>
</feature>
<proteinExistence type="inferred from homology"/>
<feature type="transmembrane region" description="Helical" evidence="9">
    <location>
        <begin position="60"/>
        <end position="82"/>
    </location>
</feature>
<keyword evidence="11" id="KW-0560">Oxidoreductase</keyword>
<evidence type="ECO:0000256" key="6">
    <source>
        <dbReference type="ARBA" id="ARBA00022692"/>
    </source>
</evidence>
<dbReference type="InterPro" id="IPR003834">
    <property type="entry name" value="Cyt_c_assmbl_TM_dom"/>
</dbReference>
<dbReference type="GO" id="GO:0016020">
    <property type="term" value="C:membrane"/>
    <property type="evidence" value="ECO:0007669"/>
    <property type="project" value="UniProtKB-SubCell"/>
</dbReference>
<protein>
    <submittedName>
        <fullName evidence="11">Thiol:disulfide interchange protein DsbD</fullName>
        <ecNumber evidence="11">1.8.1.8</ecNumber>
    </submittedName>
</protein>
<dbReference type="GO" id="GO:0009507">
    <property type="term" value="C:chloroplast"/>
    <property type="evidence" value="ECO:0007669"/>
    <property type="project" value="UniProtKB-SubCell"/>
</dbReference>
<evidence type="ECO:0000256" key="5">
    <source>
        <dbReference type="ARBA" id="ARBA00022640"/>
    </source>
</evidence>
<feature type="transmembrane region" description="Helical" evidence="9">
    <location>
        <begin position="206"/>
        <end position="227"/>
    </location>
</feature>
<dbReference type="PANTHER" id="PTHR31272:SF6">
    <property type="entry name" value="CYTOCHROME C-TYPE BIOGENESIS CCDA-LIKE CHLOROPLASTIC PROTEIN"/>
    <property type="match status" value="1"/>
</dbReference>